<dbReference type="OMA" id="NYQGQWP"/>
<dbReference type="Gene3D" id="1.25.40.90">
    <property type="match status" value="1"/>
</dbReference>
<name>A0A2W1ETU6_9PLEO</name>
<feature type="compositionally biased region" description="Pro residues" evidence="1">
    <location>
        <begin position="506"/>
        <end position="519"/>
    </location>
</feature>
<proteinExistence type="predicted"/>
<feature type="compositionally biased region" description="Polar residues" evidence="1">
    <location>
        <begin position="431"/>
        <end position="442"/>
    </location>
</feature>
<dbReference type="EMBL" id="NRDI02000013">
    <property type="protein sequence ID" value="KAI1511617.1"/>
    <property type="molecule type" value="Genomic_DNA"/>
</dbReference>
<dbReference type="Pfam" id="PF04818">
    <property type="entry name" value="CID"/>
    <property type="match status" value="1"/>
</dbReference>
<dbReference type="InterPro" id="IPR006569">
    <property type="entry name" value="CID_dom"/>
</dbReference>
<reference evidence="3" key="1">
    <citation type="journal article" date="2022" name="Microb. Genom.">
        <title>A global pangenome for the wheat fungal pathogen Pyrenophora tritici-repentis and prediction of effector protein structural homology.</title>
        <authorList>
            <person name="Moolhuijzen P.M."/>
            <person name="See P.T."/>
            <person name="Shi G."/>
            <person name="Powell H.R."/>
            <person name="Cockram J."/>
            <person name="Jorgensen L.N."/>
            <person name="Benslimane H."/>
            <person name="Strelkov S.E."/>
            <person name="Turner J."/>
            <person name="Liu Z."/>
            <person name="Moffat C.S."/>
        </authorList>
    </citation>
    <scope>NUCLEOTIDE SEQUENCE [LARGE SCALE GENOMIC DNA]</scope>
</reference>
<protein>
    <submittedName>
        <fullName evidence="2">Uncharacterized protein</fullName>
    </submittedName>
</protein>
<dbReference type="AlphaFoldDB" id="A0A2W1ETU6"/>
<feature type="compositionally biased region" description="Low complexity" evidence="1">
    <location>
        <begin position="385"/>
        <end position="395"/>
    </location>
</feature>
<dbReference type="PROSITE" id="PS51391">
    <property type="entry name" value="CID"/>
    <property type="match status" value="1"/>
</dbReference>
<feature type="compositionally biased region" description="Low complexity" evidence="1">
    <location>
        <begin position="463"/>
        <end position="472"/>
    </location>
</feature>
<accession>A0A2W1ETU6</accession>
<dbReference type="InterPro" id="IPR008942">
    <property type="entry name" value="ENTH_VHS"/>
</dbReference>
<evidence type="ECO:0000313" key="2">
    <source>
        <dbReference type="EMBL" id="KAI1511617.1"/>
    </source>
</evidence>
<feature type="compositionally biased region" description="Low complexity" evidence="1">
    <location>
        <begin position="523"/>
        <end position="533"/>
    </location>
</feature>
<feature type="compositionally biased region" description="Pro residues" evidence="1">
    <location>
        <begin position="473"/>
        <end position="485"/>
    </location>
</feature>
<feature type="compositionally biased region" description="Gly residues" evidence="1">
    <location>
        <begin position="534"/>
        <end position="554"/>
    </location>
</feature>
<feature type="region of interest" description="Disordered" evidence="1">
    <location>
        <begin position="341"/>
        <end position="588"/>
    </location>
</feature>
<sequence>MAPNNDVEKRALSMLTISQIKFREAMKKEDTEARLPPISVEVSSQLFSCIGAVLQQNTRVNVQKCTEWIVEHVAPSKSRIAILGDYLVAVAKSIVVDEGASKIAKGAIRKRMDLVQIVSDALHTDKFHRRGAMKGLLSQESWGFTLELIEHVATCIKEGGTSFERKLKALINCWTVNSLMSTEGLQACREKAKETLFLAQGGTVAPKRKYLLPEYHGDKTAPWYELPASYMLEPMIRHPRSPIDPAQIKIQKFDKKPASPHVRNLLDNYFENIDLQYKPTGDNPTGETTKHRLSLDPIGQLVKQDKNTGEKVIVANGYGWSPKFCQDMQAHGFPESIKIAREDNERMGDTDAIVPVPVPRRDGRDDRWRQQTPSDSRRYSRSPSRRSSVSSYDSPSRPRRSRSPRDRTRNRGMASPRPNQRAPDQRGHGQGNESRGPGNNQYPAPPRAAPSGQQYTQPPAPQPGQFQGQFGIPTPPFGVPPPPPVQSQGRGGFMPPPPSMSHNVAWPPPPPNMNAPPNGPQHGNQYGNNFGQGNNAGYGNNTGYGNRGGYGNNGAYGQNRSGSPGGRGYHRGGYNNRGGWRGNGRSRY</sequence>
<feature type="compositionally biased region" description="Basic and acidic residues" evidence="1">
    <location>
        <begin position="359"/>
        <end position="369"/>
    </location>
</feature>
<gene>
    <name evidence="2" type="ORF">Ptr86124_009261</name>
</gene>
<organism evidence="2 3">
    <name type="scientific">Pyrenophora tritici-repentis</name>
    <dbReference type="NCBI Taxonomy" id="45151"/>
    <lineage>
        <taxon>Eukaryota</taxon>
        <taxon>Fungi</taxon>
        <taxon>Dikarya</taxon>
        <taxon>Ascomycota</taxon>
        <taxon>Pezizomycotina</taxon>
        <taxon>Dothideomycetes</taxon>
        <taxon>Pleosporomycetidae</taxon>
        <taxon>Pleosporales</taxon>
        <taxon>Pleosporineae</taxon>
        <taxon>Pleosporaceae</taxon>
        <taxon>Pyrenophora</taxon>
    </lineage>
</organism>
<comment type="caution">
    <text evidence="2">The sequence shown here is derived from an EMBL/GenBank/DDBJ whole genome shotgun (WGS) entry which is preliminary data.</text>
</comment>
<evidence type="ECO:0000256" key="1">
    <source>
        <dbReference type="SAM" id="MobiDB-lite"/>
    </source>
</evidence>
<dbReference type="OrthoDB" id="21470at2759"/>
<dbReference type="Proteomes" id="UP000249757">
    <property type="component" value="Unassembled WGS sequence"/>
</dbReference>
<keyword evidence="3" id="KW-1185">Reference proteome</keyword>
<evidence type="ECO:0000313" key="3">
    <source>
        <dbReference type="Proteomes" id="UP000249757"/>
    </source>
</evidence>